<dbReference type="PANTHER" id="PTHR32089:SF112">
    <property type="entry name" value="LYSOZYME-LIKE PROTEIN-RELATED"/>
    <property type="match status" value="1"/>
</dbReference>
<comment type="subcellular location">
    <subcellularLocation>
        <location evidence="1">Cell membrane</location>
        <topology evidence="1">Multi-pass membrane protein</topology>
    </subcellularLocation>
</comment>
<dbReference type="Pfam" id="PF00015">
    <property type="entry name" value="MCPsignal"/>
    <property type="match status" value="1"/>
</dbReference>
<dbReference type="Pfam" id="PF00672">
    <property type="entry name" value="HAMP"/>
    <property type="match status" value="1"/>
</dbReference>
<dbReference type="Pfam" id="PF02743">
    <property type="entry name" value="dCache_1"/>
    <property type="match status" value="1"/>
</dbReference>
<dbReference type="PROSITE" id="PS50885">
    <property type="entry name" value="HAMP"/>
    <property type="match status" value="1"/>
</dbReference>
<dbReference type="GO" id="GO:0006935">
    <property type="term" value="P:chemotaxis"/>
    <property type="evidence" value="ECO:0007669"/>
    <property type="project" value="UniProtKB-KW"/>
</dbReference>
<dbReference type="CDD" id="cd11386">
    <property type="entry name" value="MCP_signal"/>
    <property type="match status" value="1"/>
</dbReference>
<evidence type="ECO:0000313" key="14">
    <source>
        <dbReference type="Proteomes" id="UP000678228"/>
    </source>
</evidence>
<dbReference type="GO" id="GO:0005886">
    <property type="term" value="C:plasma membrane"/>
    <property type="evidence" value="ECO:0007669"/>
    <property type="project" value="UniProtKB-SubCell"/>
</dbReference>
<name>A0A941ANL2_9BACI</name>
<feature type="domain" description="Methyl-accepting transducer" evidence="11">
    <location>
        <begin position="372"/>
        <end position="622"/>
    </location>
</feature>
<dbReference type="PROSITE" id="PS50111">
    <property type="entry name" value="CHEMOTAXIS_TRANSDUC_2"/>
    <property type="match status" value="1"/>
</dbReference>
<keyword evidence="6 10" id="KW-0472">Membrane</keyword>
<evidence type="ECO:0000256" key="4">
    <source>
        <dbReference type="ARBA" id="ARBA00022692"/>
    </source>
</evidence>
<comment type="caution">
    <text evidence="13">The sequence shown here is derived from an EMBL/GenBank/DDBJ whole genome shotgun (WGS) entry which is preliminary data.</text>
</comment>
<evidence type="ECO:0000256" key="1">
    <source>
        <dbReference type="ARBA" id="ARBA00004651"/>
    </source>
</evidence>
<dbReference type="SMART" id="SM00283">
    <property type="entry name" value="MA"/>
    <property type="match status" value="1"/>
</dbReference>
<keyword evidence="3" id="KW-0145">Chemotaxis</keyword>
<evidence type="ECO:0000256" key="9">
    <source>
        <dbReference type="PROSITE-ProRule" id="PRU00284"/>
    </source>
</evidence>
<dbReference type="InterPro" id="IPR033479">
    <property type="entry name" value="dCache_1"/>
</dbReference>
<dbReference type="Gene3D" id="1.10.287.950">
    <property type="entry name" value="Methyl-accepting chemotaxis protein"/>
    <property type="match status" value="1"/>
</dbReference>
<evidence type="ECO:0000256" key="10">
    <source>
        <dbReference type="SAM" id="Phobius"/>
    </source>
</evidence>
<sequence length="658" mass="72029">MRLVVKNTLVMSLLITVSMISLSAFGYMKAKDILYDRFEEQAFSQLESVKASIDIWITGKQEAMEYIAEADELKTINEEKADALGIRIGERLDNPDAFAFMDAAGFLYLAGAKIPVSEFEHYQGGMNELTKTYNPVPSQSPSVNGAPIVLTSSPVYGENGEVVGVASGGNQIESLLGIISNIKLGNSGYVTVFTSDGTIVAGENKEDTLAKSMSDYESEELNQLVEASISGETGVIETDFNEEHSLLFYSKANEMDWGVMISIPTNEAFADANSLLQFFVIITVIFIVVGAIISYLLNRRSLNPITDINNKIEELVNNEGDLTQRLKINSKDEVGTLANSFNSLLDSLQELLVGIRHKGDVVSKNASTLSVSAEEMVQLSNAVTRNVQQSAELSIEQENGNTKNLESMNQITEIVSGIKENSSLVSDKTRLAYKEVEIGTEEVQTLLDQMSTIQSSVRHSSEMVSNLGNRSSEIGHIVEMITTITEQTNLLALNASIEAARAGEHGKGFAVVANEVRKLAEQSAQSAQQISKLINEIQAETSSAVVEMKSGTSQFDQGMEKLEEVNGRLQRIYHSSKDSSAGVDKIFIEIEHLLGKVEDVEQVILDNSQKSKESSEHIREVASTSEEQLSSMQGINVSIEQTAQLAEELRELLNRFKL</sequence>
<evidence type="ECO:0000313" key="13">
    <source>
        <dbReference type="EMBL" id="MBP3951760.1"/>
    </source>
</evidence>
<evidence type="ECO:0000256" key="7">
    <source>
        <dbReference type="ARBA" id="ARBA00023224"/>
    </source>
</evidence>
<comment type="similarity">
    <text evidence="8">Belongs to the methyl-accepting chemotaxis (MCP) protein family.</text>
</comment>
<gene>
    <name evidence="13" type="ORF">J7W16_11500</name>
</gene>
<dbReference type="Gene3D" id="3.30.450.20">
    <property type="entry name" value="PAS domain"/>
    <property type="match status" value="1"/>
</dbReference>
<evidence type="ECO:0000256" key="6">
    <source>
        <dbReference type="ARBA" id="ARBA00023136"/>
    </source>
</evidence>
<dbReference type="InterPro" id="IPR003660">
    <property type="entry name" value="HAMP_dom"/>
</dbReference>
<keyword evidence="2" id="KW-1003">Cell membrane</keyword>
<feature type="transmembrane region" description="Helical" evidence="10">
    <location>
        <begin position="9"/>
        <end position="28"/>
    </location>
</feature>
<evidence type="ECO:0000259" key="12">
    <source>
        <dbReference type="PROSITE" id="PS50885"/>
    </source>
</evidence>
<dbReference type="Gene3D" id="6.10.340.10">
    <property type="match status" value="1"/>
</dbReference>
<dbReference type="SMART" id="SM00304">
    <property type="entry name" value="HAMP"/>
    <property type="match status" value="1"/>
</dbReference>
<dbReference type="GO" id="GO:0007165">
    <property type="term" value="P:signal transduction"/>
    <property type="evidence" value="ECO:0007669"/>
    <property type="project" value="UniProtKB-KW"/>
</dbReference>
<keyword evidence="4 10" id="KW-0812">Transmembrane</keyword>
<accession>A0A941ANL2</accession>
<dbReference type="EMBL" id="JAGKSQ010000004">
    <property type="protein sequence ID" value="MBP3951760.1"/>
    <property type="molecule type" value="Genomic_DNA"/>
</dbReference>
<dbReference type="Proteomes" id="UP000678228">
    <property type="component" value="Unassembled WGS sequence"/>
</dbReference>
<dbReference type="AlphaFoldDB" id="A0A941ANL2"/>
<keyword evidence="5 10" id="KW-1133">Transmembrane helix</keyword>
<dbReference type="InterPro" id="IPR004089">
    <property type="entry name" value="MCPsignal_dom"/>
</dbReference>
<dbReference type="CDD" id="cd06225">
    <property type="entry name" value="HAMP"/>
    <property type="match status" value="1"/>
</dbReference>
<protein>
    <submittedName>
        <fullName evidence="13">Methyl-accepting chemotaxis protein</fullName>
    </submittedName>
</protein>
<feature type="transmembrane region" description="Helical" evidence="10">
    <location>
        <begin position="275"/>
        <end position="297"/>
    </location>
</feature>
<keyword evidence="7 9" id="KW-0807">Transducer</keyword>
<evidence type="ECO:0000259" key="11">
    <source>
        <dbReference type="PROSITE" id="PS50111"/>
    </source>
</evidence>
<keyword evidence="14" id="KW-1185">Reference proteome</keyword>
<dbReference type="PANTHER" id="PTHR32089">
    <property type="entry name" value="METHYL-ACCEPTING CHEMOTAXIS PROTEIN MCPB"/>
    <property type="match status" value="1"/>
</dbReference>
<evidence type="ECO:0000256" key="3">
    <source>
        <dbReference type="ARBA" id="ARBA00022500"/>
    </source>
</evidence>
<evidence type="ECO:0000256" key="2">
    <source>
        <dbReference type="ARBA" id="ARBA00022475"/>
    </source>
</evidence>
<reference evidence="13" key="1">
    <citation type="submission" date="2021-03" db="EMBL/GenBank/DDBJ databases">
        <title>Bacillus suaedae sp. nov., isolated from Suaeda aralocaspica.</title>
        <authorList>
            <person name="Lei R.F.R."/>
        </authorList>
    </citation>
    <scope>NUCLEOTIDE SEQUENCE</scope>
    <source>
        <strain evidence="13">YZJH907-2</strain>
    </source>
</reference>
<evidence type="ECO:0000256" key="8">
    <source>
        <dbReference type="ARBA" id="ARBA00029447"/>
    </source>
</evidence>
<proteinExistence type="inferred from homology"/>
<organism evidence="13 14">
    <name type="scientific">Halalkalibacter suaedae</name>
    <dbReference type="NCBI Taxonomy" id="2822140"/>
    <lineage>
        <taxon>Bacteria</taxon>
        <taxon>Bacillati</taxon>
        <taxon>Bacillota</taxon>
        <taxon>Bacilli</taxon>
        <taxon>Bacillales</taxon>
        <taxon>Bacillaceae</taxon>
        <taxon>Halalkalibacter</taxon>
    </lineage>
</organism>
<dbReference type="CDD" id="cd12912">
    <property type="entry name" value="PDC2_MCP_like"/>
    <property type="match status" value="1"/>
</dbReference>
<feature type="domain" description="HAMP" evidence="12">
    <location>
        <begin position="299"/>
        <end position="353"/>
    </location>
</feature>
<dbReference type="SUPFAM" id="SSF58104">
    <property type="entry name" value="Methyl-accepting chemotaxis protein (MCP) signaling domain"/>
    <property type="match status" value="1"/>
</dbReference>
<evidence type="ECO:0000256" key="5">
    <source>
        <dbReference type="ARBA" id="ARBA00022989"/>
    </source>
</evidence>